<dbReference type="PANTHER" id="PTHR23402">
    <property type="entry name" value="PROTEASE FAMILY C15 PYROGLUTAMYL-PEPTIDASE I-RELATED"/>
    <property type="match status" value="1"/>
</dbReference>
<name>A0A4R6N2Y7_9BURK</name>
<evidence type="ECO:0000256" key="2">
    <source>
        <dbReference type="ARBA" id="ARBA00002280"/>
    </source>
</evidence>
<dbReference type="NCBIfam" id="NF009676">
    <property type="entry name" value="PRK13197.1"/>
    <property type="match status" value="1"/>
</dbReference>
<comment type="subunit">
    <text evidence="9">Homotetramer.</text>
</comment>
<comment type="caution">
    <text evidence="11">The sequence shown here is derived from an EMBL/GenBank/DDBJ whole genome shotgun (WGS) entry which is preliminary data.</text>
</comment>
<feature type="active site" evidence="9">
    <location>
        <position position="170"/>
    </location>
</feature>
<dbReference type="PRINTS" id="PR00706">
    <property type="entry name" value="PYROGLUPTASE"/>
</dbReference>
<evidence type="ECO:0000256" key="7">
    <source>
        <dbReference type="ARBA" id="ARBA00022801"/>
    </source>
</evidence>
<dbReference type="GO" id="GO:0006508">
    <property type="term" value="P:proteolysis"/>
    <property type="evidence" value="ECO:0007669"/>
    <property type="project" value="UniProtKB-KW"/>
</dbReference>
<feature type="active site" evidence="9">
    <location>
        <position position="85"/>
    </location>
</feature>
<dbReference type="EMBL" id="SNXE01000004">
    <property type="protein sequence ID" value="TDP09513.1"/>
    <property type="molecule type" value="Genomic_DNA"/>
</dbReference>
<dbReference type="HAMAP" id="MF_00417">
    <property type="entry name" value="Pyrrolid_peptidase"/>
    <property type="match status" value="1"/>
</dbReference>
<dbReference type="EC" id="3.4.19.3" evidence="9"/>
<dbReference type="CDD" id="cd00501">
    <property type="entry name" value="Peptidase_C15"/>
    <property type="match status" value="1"/>
</dbReference>
<comment type="subcellular location">
    <subcellularLocation>
        <location evidence="3 9">Cytoplasm</location>
    </subcellularLocation>
</comment>
<comment type="similarity">
    <text evidence="4 9">Belongs to the peptidase C15 family.</text>
</comment>
<comment type="catalytic activity">
    <reaction evidence="1 9 10">
        <text>Release of an N-terminal pyroglutamyl group from a polypeptide, the second amino acid generally not being Pro.</text>
        <dbReference type="EC" id="3.4.19.3"/>
    </reaction>
</comment>
<keyword evidence="6 9" id="KW-0645">Protease</keyword>
<comment type="function">
    <text evidence="2 9">Removes 5-oxoproline from various penultimate amino acid residues except L-proline.</text>
</comment>
<proteinExistence type="inferred from homology"/>
<reference evidence="11 12" key="1">
    <citation type="submission" date="2019-03" db="EMBL/GenBank/DDBJ databases">
        <title>Genomic Encyclopedia of Type Strains, Phase IV (KMG-IV): sequencing the most valuable type-strain genomes for metagenomic binning, comparative biology and taxonomic classification.</title>
        <authorList>
            <person name="Goeker M."/>
        </authorList>
    </citation>
    <scope>NUCLEOTIDE SEQUENCE [LARGE SCALE GENOMIC DNA]</scope>
    <source>
        <strain evidence="11 12">DSM 25082</strain>
    </source>
</reference>
<dbReference type="InterPro" id="IPR029762">
    <property type="entry name" value="PGP-I_bact-type"/>
</dbReference>
<dbReference type="PANTHER" id="PTHR23402:SF1">
    <property type="entry name" value="PYROGLUTAMYL-PEPTIDASE I"/>
    <property type="match status" value="1"/>
</dbReference>
<keyword evidence="5 9" id="KW-0963">Cytoplasm</keyword>
<sequence length="218" mass="22787">MTSSSVPSLLLTGFEPFGGETLNPSWETARALDGELLEGVRVRAWQLPCVFGAALRSLDQALAAHSPLLVLALGQASGRCDLSLERVAINVDDARIPDNAGAQPVDEPVLATGPAAYFSTLPIKAMVAGLRAAGIPASVSQTAGTFVCNHVFYGLQHRLAGSAVRSGFMHIPPLPEQAARFPGQPSLPLSTLVEGTRLALSLALRTQEDVREQGGAIA</sequence>
<keyword evidence="12" id="KW-1185">Reference proteome</keyword>
<dbReference type="InterPro" id="IPR016125">
    <property type="entry name" value="Peptidase_C15-like"/>
</dbReference>
<keyword evidence="7 9" id="KW-0378">Hydrolase</keyword>
<evidence type="ECO:0000256" key="1">
    <source>
        <dbReference type="ARBA" id="ARBA00001770"/>
    </source>
</evidence>
<dbReference type="PROSITE" id="PS01334">
    <property type="entry name" value="PYRASE_CYS"/>
    <property type="match status" value="1"/>
</dbReference>
<dbReference type="InterPro" id="IPR033694">
    <property type="entry name" value="PGPEP1_Cys_AS"/>
</dbReference>
<protein>
    <recommendedName>
        <fullName evidence="9">Pyrrolidone-carboxylate peptidase</fullName>
        <ecNumber evidence="9">3.4.19.3</ecNumber>
    </recommendedName>
    <alternativeName>
        <fullName evidence="9">5-oxoprolyl-peptidase</fullName>
    </alternativeName>
    <alternativeName>
        <fullName evidence="9">Pyroglutamyl-peptidase I</fullName>
        <shortName evidence="9">PGP-I</shortName>
        <shortName evidence="9">Pyrase</shortName>
    </alternativeName>
</protein>
<evidence type="ECO:0000313" key="12">
    <source>
        <dbReference type="Proteomes" id="UP000295357"/>
    </source>
</evidence>
<dbReference type="NCBIfam" id="TIGR00504">
    <property type="entry name" value="pyro_pdase"/>
    <property type="match status" value="1"/>
</dbReference>
<dbReference type="OrthoDB" id="9779738at2"/>
<evidence type="ECO:0000256" key="10">
    <source>
        <dbReference type="PROSITE-ProRule" id="PRU10077"/>
    </source>
</evidence>
<feature type="active site" evidence="9 10">
    <location>
        <position position="148"/>
    </location>
</feature>
<dbReference type="Gene3D" id="3.40.630.20">
    <property type="entry name" value="Peptidase C15, pyroglutamyl peptidase I-like"/>
    <property type="match status" value="1"/>
</dbReference>
<evidence type="ECO:0000256" key="8">
    <source>
        <dbReference type="ARBA" id="ARBA00022807"/>
    </source>
</evidence>
<dbReference type="FunFam" id="3.40.630.20:FF:000001">
    <property type="entry name" value="Pyrrolidone-carboxylate peptidase"/>
    <property type="match status" value="1"/>
</dbReference>
<organism evidence="11 12">
    <name type="scientific">Roseateles asaccharophilus</name>
    <dbReference type="NCBI Taxonomy" id="582607"/>
    <lineage>
        <taxon>Bacteria</taxon>
        <taxon>Pseudomonadati</taxon>
        <taxon>Pseudomonadota</taxon>
        <taxon>Betaproteobacteria</taxon>
        <taxon>Burkholderiales</taxon>
        <taxon>Sphaerotilaceae</taxon>
        <taxon>Roseateles</taxon>
    </lineage>
</organism>
<dbReference type="Pfam" id="PF01470">
    <property type="entry name" value="Peptidase_C15"/>
    <property type="match status" value="1"/>
</dbReference>
<gene>
    <name evidence="9" type="primary">pcp</name>
    <name evidence="11" type="ORF">DFR39_10474</name>
</gene>
<dbReference type="RefSeq" id="WP_133603502.1">
    <property type="nucleotide sequence ID" value="NZ_JAUFPJ010000004.1"/>
</dbReference>
<evidence type="ECO:0000256" key="4">
    <source>
        <dbReference type="ARBA" id="ARBA00006641"/>
    </source>
</evidence>
<dbReference type="InterPro" id="IPR000816">
    <property type="entry name" value="Peptidase_C15"/>
</dbReference>
<evidence type="ECO:0000256" key="6">
    <source>
        <dbReference type="ARBA" id="ARBA00022670"/>
    </source>
</evidence>
<dbReference type="AlphaFoldDB" id="A0A4R6N2Y7"/>
<evidence type="ECO:0000256" key="3">
    <source>
        <dbReference type="ARBA" id="ARBA00004496"/>
    </source>
</evidence>
<dbReference type="GO" id="GO:0016920">
    <property type="term" value="F:pyroglutamyl-peptidase activity"/>
    <property type="evidence" value="ECO:0007669"/>
    <property type="project" value="UniProtKB-UniRule"/>
</dbReference>
<dbReference type="SUPFAM" id="SSF53182">
    <property type="entry name" value="Pyrrolidone carboxyl peptidase (pyroglutamate aminopeptidase)"/>
    <property type="match status" value="1"/>
</dbReference>
<dbReference type="PIRSF" id="PIRSF015592">
    <property type="entry name" value="Prld-crbxl_pptds"/>
    <property type="match status" value="1"/>
</dbReference>
<accession>A0A4R6N2Y7</accession>
<evidence type="ECO:0000313" key="11">
    <source>
        <dbReference type="EMBL" id="TDP09513.1"/>
    </source>
</evidence>
<dbReference type="GO" id="GO:0005829">
    <property type="term" value="C:cytosol"/>
    <property type="evidence" value="ECO:0007669"/>
    <property type="project" value="InterPro"/>
</dbReference>
<dbReference type="Proteomes" id="UP000295357">
    <property type="component" value="Unassembled WGS sequence"/>
</dbReference>
<evidence type="ECO:0000256" key="9">
    <source>
        <dbReference type="HAMAP-Rule" id="MF_00417"/>
    </source>
</evidence>
<dbReference type="InterPro" id="IPR036440">
    <property type="entry name" value="Peptidase_C15-like_sf"/>
</dbReference>
<keyword evidence="8 9" id="KW-0788">Thiol protease</keyword>
<evidence type="ECO:0000256" key="5">
    <source>
        <dbReference type="ARBA" id="ARBA00022490"/>
    </source>
</evidence>